<dbReference type="Proteomes" id="UP001432401">
    <property type="component" value="Unassembled WGS sequence"/>
</dbReference>
<organism evidence="2 4">
    <name type="scientific">Nocardiopsis tropica</name>
    <dbReference type="NCBI Taxonomy" id="109330"/>
    <lineage>
        <taxon>Bacteria</taxon>
        <taxon>Bacillati</taxon>
        <taxon>Actinomycetota</taxon>
        <taxon>Actinomycetes</taxon>
        <taxon>Streptosporangiales</taxon>
        <taxon>Nocardiopsidaceae</taxon>
        <taxon>Nocardiopsis</taxon>
    </lineage>
</organism>
<gene>
    <name evidence="3" type="ORF">ABUK86_12255</name>
    <name evidence="2" type="ORF">Q8A49_01480</name>
</gene>
<evidence type="ECO:0000313" key="3">
    <source>
        <dbReference type="EMBL" id="MES0834549.1"/>
    </source>
</evidence>
<reference evidence="3 5" key="2">
    <citation type="submission" date="2024-06" db="EMBL/GenBank/DDBJ databases">
        <authorList>
            <person name="Bataeva Y.V."/>
            <person name="Grigorian L.N."/>
            <person name="Solomentsev V.I."/>
        </authorList>
    </citation>
    <scope>NUCLEOTIDE SEQUENCE [LARGE SCALE GENOMIC DNA]</scope>
    <source>
        <strain evidence="3">SCPM-O-B-12605</strain>
        <strain evidence="5">SCPM-O-B-12605 (RCAM04882)</strain>
    </source>
</reference>
<evidence type="ECO:0000313" key="2">
    <source>
        <dbReference type="EMBL" id="MEE2049165.1"/>
    </source>
</evidence>
<feature type="domain" description="Coenzyme Q-binding protein COQ10 START" evidence="1">
    <location>
        <begin position="14"/>
        <end position="122"/>
    </location>
</feature>
<dbReference type="InterPro" id="IPR005031">
    <property type="entry name" value="COQ10_START"/>
</dbReference>
<name>A0ABU7KIQ6_9ACTN</name>
<dbReference type="Proteomes" id="UP001348641">
    <property type="component" value="Unassembled WGS sequence"/>
</dbReference>
<comment type="caution">
    <text evidence="2">The sequence shown here is derived from an EMBL/GenBank/DDBJ whole genome shotgun (WGS) entry which is preliminary data.</text>
</comment>
<accession>A0ABU7KIQ6</accession>
<dbReference type="RefSeq" id="WP_267946891.1">
    <property type="nucleotide sequence ID" value="NZ_BAAAJA010000013.1"/>
</dbReference>
<reference evidence="2 4" key="1">
    <citation type="submission" date="2023-07" db="EMBL/GenBank/DDBJ databases">
        <authorList>
            <person name="Girao M."/>
            <person name="Carvalho M.F."/>
        </authorList>
    </citation>
    <scope>NUCLEOTIDE SEQUENCE [LARGE SCALE GENOMIC DNA]</scope>
    <source>
        <strain evidence="2 4">66/93</strain>
    </source>
</reference>
<sequence>MTAVPSRTENSIVIDAPLDLVWEMTNDLGEWTGFFPKYAEVEVLEREGDTVRFRITKFPDDQGRVWSWVSERVMDRAAGEVRARRVETGAFEFINLHWTYEEVSGGVLMTWRNEFTMKPDSPYSDEQITANINREAPVEMGLIKKRVEARAMAMAENPVA</sequence>
<keyword evidence="5" id="KW-1185">Reference proteome</keyword>
<evidence type="ECO:0000313" key="4">
    <source>
        <dbReference type="Proteomes" id="UP001348641"/>
    </source>
</evidence>
<protein>
    <submittedName>
        <fullName evidence="2">SRPBCC family protein</fullName>
    </submittedName>
</protein>
<dbReference type="EMBL" id="JAUUCC010000002">
    <property type="protein sequence ID" value="MEE2049165.1"/>
    <property type="molecule type" value="Genomic_DNA"/>
</dbReference>
<dbReference type="EMBL" id="JBEQNB010000006">
    <property type="protein sequence ID" value="MES0834549.1"/>
    <property type="molecule type" value="Genomic_DNA"/>
</dbReference>
<evidence type="ECO:0000259" key="1">
    <source>
        <dbReference type="Pfam" id="PF03364"/>
    </source>
</evidence>
<proteinExistence type="predicted"/>
<dbReference type="SUPFAM" id="SSF55961">
    <property type="entry name" value="Bet v1-like"/>
    <property type="match status" value="1"/>
</dbReference>
<dbReference type="Gene3D" id="3.30.530.20">
    <property type="match status" value="1"/>
</dbReference>
<dbReference type="InterPro" id="IPR023393">
    <property type="entry name" value="START-like_dom_sf"/>
</dbReference>
<dbReference type="Pfam" id="PF03364">
    <property type="entry name" value="Polyketide_cyc"/>
    <property type="match status" value="1"/>
</dbReference>
<evidence type="ECO:0000313" key="5">
    <source>
        <dbReference type="Proteomes" id="UP001432401"/>
    </source>
</evidence>